<evidence type="ECO:0000256" key="9">
    <source>
        <dbReference type="SAM" id="MobiDB-lite"/>
    </source>
</evidence>
<sequence>MTAETASAPETAPASETAQFPTVEGTAAAPDREALADRSVALVRTWLAEAAQHPADPSAERLAGVLKDENGLDFTIGFVDRVVRPEDLPVAGNSLAALTAKTPGFLPWYMQGAIRAGGILGPVLPQVVVPVARRVLREMVGHLIVDATSEKLGPAIQKLREGGSRLNLNLLGEAVLGEKEAARRLAGTRELLARDDVDYVSIKVSSVVSQLSMWAFDEAVDKVVERLTPLYELASKAATPKFINLDMEEYKDLDLTIEVFTRVLDQPQLKDLEAGIVLQAYLPDALAGLQRLTAWAQERRAAGGAPIKVRIVKGANLAMEQVDGRMHDWPVATWATKEQTDTHYKRMLEHALQPAAADAVKIGVAGHNLFDVAYAWLLAEERGVTDRIEFEMLLGMATGQAEAVKRTVGGLLLYTPVVHPTEFDVAISYLIRRLEENASQENFMSAVFELSTSSELFAREESRFRASLQGVDDAIPAPNRTQDRRFPPELDDVDPLAEPETPEEPEEEVDPQLTSVVQGFTRGSLLTPDALVDPDASATPFHNAADTDPALPTNRAWGREILSRVEASQLGVATIESARIDSTGQLDDIIDGVRTAAASWGARPGDQRAALLHRVGVAIERNRARLIEVMASETGKTIAEADPEVSEAVDFAHYYAERARDLDRVQGARFVPSRVTVVAPPWNFPVAIPAGSMLAALASGSGVVVKPAGQARRSGAVLVEALREAGVPRELLALVDAGEAEFGEHLISHPAVDRVILTGGYETAEVFRSWRSDLPLLAETSGKNAIIVTPSADLDLAAADVVKSAFGHAGQKCSAASLVILVGSVGKSRRFLTQLTDAVSSLRVGYPSDPTTQMGPIIEPAAGKLKHALTQLGVGEKWLVEPEAKDETGRLWSPGVRDGVKPGSYFHLTEFFGPVLGVMRARTLEEAIRFQNAIPYGLTAGLHSLDARELEQWLETVEAGNLYVNRGITGAIVQRQPFGGWKRSSVGSGTKAGGPNYLMGLGSWVADAGRHSSSLHLRGLSPRVTELIESAQPAIRYEDFDLVRRSALSDAVAWHDEFGQVKDPSGLGVERNLFRYRPLPVTVRLTESGALADLLRVLAAGRLARAEMHVSVPGILPAGLGQVLDDLPSVHVTIETDDAWLARVAADGIATERVRLVAARDSRLVEARALSDALRGTPDVAVFADEITAAGRVEMLTFLREQAISITAHRFGNPDDWSEAVI</sequence>
<dbReference type="PROSITE" id="PS00070">
    <property type="entry name" value="ALDEHYDE_DEHYDR_CYS"/>
    <property type="match status" value="1"/>
</dbReference>
<feature type="region of interest" description="Disordered" evidence="9">
    <location>
        <begin position="1"/>
        <end position="22"/>
    </location>
</feature>
<feature type="active site" evidence="6">
    <location>
        <position position="813"/>
    </location>
</feature>
<proteinExistence type="inferred from homology"/>
<dbReference type="GO" id="GO:0004657">
    <property type="term" value="F:proline dehydrogenase activity"/>
    <property type="evidence" value="ECO:0007669"/>
    <property type="project" value="InterPro"/>
</dbReference>
<dbReference type="GO" id="GO:0003700">
    <property type="term" value="F:DNA-binding transcription factor activity"/>
    <property type="evidence" value="ECO:0007669"/>
    <property type="project" value="InterPro"/>
</dbReference>
<dbReference type="Pfam" id="PF00171">
    <property type="entry name" value="Aldedh"/>
    <property type="match status" value="1"/>
</dbReference>
<reference evidence="12 13" key="1">
    <citation type="submission" date="2018-08" db="EMBL/GenBank/DDBJ databases">
        <title>Genome Sequence of Clavibacter michiganensis Subspecies type strains, and the Atypical Peach-Colored Strains Isolated from Tomato.</title>
        <authorList>
            <person name="Osdaghi E."/>
            <person name="Portier P."/>
            <person name="Briand M."/>
            <person name="Jacques M.-A."/>
        </authorList>
    </citation>
    <scope>NUCLEOTIDE SEQUENCE [LARGE SCALE GENOMIC DNA]</scope>
    <source>
        <strain evidence="12 13">CFBP 7493</strain>
    </source>
</reference>
<dbReference type="InterPro" id="IPR015590">
    <property type="entry name" value="Aldehyde_DH_dom"/>
</dbReference>
<dbReference type="InterPro" id="IPR050485">
    <property type="entry name" value="Proline_metab_enzyme"/>
</dbReference>
<evidence type="ECO:0000256" key="3">
    <source>
        <dbReference type="ARBA" id="ARBA00023002"/>
    </source>
</evidence>
<feature type="active site" evidence="6 7">
    <location>
        <position position="779"/>
    </location>
</feature>
<name>A0A399NQT5_9MICO</name>
<dbReference type="SUPFAM" id="SSF51730">
    <property type="entry name" value="FAD-linked oxidoreductase"/>
    <property type="match status" value="1"/>
</dbReference>
<dbReference type="Pfam" id="PF01619">
    <property type="entry name" value="Pro_dh"/>
    <property type="match status" value="1"/>
</dbReference>
<feature type="compositionally biased region" description="Acidic residues" evidence="9">
    <location>
        <begin position="489"/>
        <end position="510"/>
    </location>
</feature>
<dbReference type="GO" id="GO:0010133">
    <property type="term" value="P:L-proline catabolic process to L-glutamate"/>
    <property type="evidence" value="ECO:0007669"/>
    <property type="project" value="InterPro"/>
</dbReference>
<evidence type="ECO:0000256" key="7">
    <source>
        <dbReference type="PROSITE-ProRule" id="PRU10007"/>
    </source>
</evidence>
<evidence type="ECO:0000313" key="12">
    <source>
        <dbReference type="EMBL" id="RII96532.1"/>
    </source>
</evidence>
<dbReference type="Gene3D" id="3.20.20.220">
    <property type="match status" value="1"/>
</dbReference>
<dbReference type="SUPFAM" id="SSF53720">
    <property type="entry name" value="ALDH-like"/>
    <property type="match status" value="1"/>
</dbReference>
<evidence type="ECO:0000256" key="1">
    <source>
        <dbReference type="ARBA" id="ARBA00004786"/>
    </source>
</evidence>
<comment type="pathway">
    <text evidence="1">Amino-acid degradation; L-proline degradation into L-glutamate; L-glutamate from L-proline: step 2/2.</text>
</comment>
<comment type="similarity">
    <text evidence="8">Belongs to the aldehyde dehydrogenase family.</text>
</comment>
<dbReference type="GO" id="GO:0009898">
    <property type="term" value="C:cytoplasmic side of plasma membrane"/>
    <property type="evidence" value="ECO:0007669"/>
    <property type="project" value="TreeGrafter"/>
</dbReference>
<dbReference type="GO" id="GO:0003842">
    <property type="term" value="F:L-glutamate gamma-semialdehyde dehydrogenase activity"/>
    <property type="evidence" value="ECO:0007669"/>
    <property type="project" value="UniProtKB-EC"/>
</dbReference>
<dbReference type="Gene3D" id="3.40.605.10">
    <property type="entry name" value="Aldehyde Dehydrogenase, Chain A, domain 1"/>
    <property type="match status" value="1"/>
</dbReference>
<evidence type="ECO:0000256" key="2">
    <source>
        <dbReference type="ARBA" id="ARBA00012884"/>
    </source>
</evidence>
<comment type="caution">
    <text evidence="12">The sequence shown here is derived from an EMBL/GenBank/DDBJ whole genome shotgun (WGS) entry which is preliminary data.</text>
</comment>
<evidence type="ECO:0000259" key="11">
    <source>
        <dbReference type="Pfam" id="PF01619"/>
    </source>
</evidence>
<evidence type="ECO:0000256" key="8">
    <source>
        <dbReference type="RuleBase" id="RU003345"/>
    </source>
</evidence>
<evidence type="ECO:0000256" key="4">
    <source>
        <dbReference type="ARBA" id="ARBA00023027"/>
    </source>
</evidence>
<dbReference type="Proteomes" id="UP000266298">
    <property type="component" value="Unassembled WGS sequence"/>
</dbReference>
<dbReference type="PROSITE" id="PS00687">
    <property type="entry name" value="ALDEHYDE_DEHYDR_GLU"/>
    <property type="match status" value="1"/>
</dbReference>
<dbReference type="PANTHER" id="PTHR42862">
    <property type="entry name" value="DELTA-1-PYRROLINE-5-CARBOXYLATE DEHYDROGENASE 1, ISOFORM A-RELATED"/>
    <property type="match status" value="1"/>
</dbReference>
<dbReference type="PIRSF" id="PIRSF000197">
    <property type="entry name" value="Bifunct_PutA"/>
    <property type="match status" value="1"/>
</dbReference>
<keyword evidence="4" id="KW-0520">NAD</keyword>
<evidence type="ECO:0000259" key="10">
    <source>
        <dbReference type="Pfam" id="PF00171"/>
    </source>
</evidence>
<dbReference type="InterPro" id="IPR016162">
    <property type="entry name" value="Ald_DH_N"/>
</dbReference>
<dbReference type="InterPro" id="IPR029041">
    <property type="entry name" value="FAD-linked_oxidoreductase-like"/>
</dbReference>
<dbReference type="EC" id="1.2.1.88" evidence="2"/>
<comment type="catalytic activity">
    <reaction evidence="5">
        <text>L-glutamate 5-semialdehyde + NAD(+) + H2O = L-glutamate + NADH + 2 H(+)</text>
        <dbReference type="Rhea" id="RHEA:30235"/>
        <dbReference type="ChEBI" id="CHEBI:15377"/>
        <dbReference type="ChEBI" id="CHEBI:15378"/>
        <dbReference type="ChEBI" id="CHEBI:29985"/>
        <dbReference type="ChEBI" id="CHEBI:57540"/>
        <dbReference type="ChEBI" id="CHEBI:57945"/>
        <dbReference type="ChEBI" id="CHEBI:58066"/>
        <dbReference type="EC" id="1.2.1.88"/>
    </reaction>
</comment>
<protein>
    <recommendedName>
        <fullName evidence="2">L-glutamate gamma-semialdehyde dehydrogenase</fullName>
        <ecNumber evidence="2">1.2.1.88</ecNumber>
    </recommendedName>
</protein>
<dbReference type="InterPro" id="IPR016160">
    <property type="entry name" value="Ald_DH_CS_CYS"/>
</dbReference>
<organism evidence="12 13">
    <name type="scientific">Clavibacter michiganensis</name>
    <dbReference type="NCBI Taxonomy" id="28447"/>
    <lineage>
        <taxon>Bacteria</taxon>
        <taxon>Bacillati</taxon>
        <taxon>Actinomycetota</taxon>
        <taxon>Actinomycetes</taxon>
        <taxon>Micrococcales</taxon>
        <taxon>Microbacteriaceae</taxon>
        <taxon>Clavibacter</taxon>
    </lineage>
</organism>
<dbReference type="AlphaFoldDB" id="A0A399NQT5"/>
<dbReference type="EMBL" id="QWEC01000174">
    <property type="protein sequence ID" value="RII96532.1"/>
    <property type="molecule type" value="Genomic_DNA"/>
</dbReference>
<evidence type="ECO:0000256" key="6">
    <source>
        <dbReference type="PIRSR" id="PIRSR000197-1"/>
    </source>
</evidence>
<feature type="region of interest" description="Disordered" evidence="9">
    <location>
        <begin position="470"/>
        <end position="512"/>
    </location>
</feature>
<evidence type="ECO:0000256" key="5">
    <source>
        <dbReference type="ARBA" id="ARBA00048142"/>
    </source>
</evidence>
<dbReference type="Gene3D" id="3.40.309.10">
    <property type="entry name" value="Aldehyde Dehydrogenase, Chain A, domain 2"/>
    <property type="match status" value="1"/>
</dbReference>
<keyword evidence="3 8" id="KW-0560">Oxidoreductase</keyword>
<feature type="domain" description="Proline dehydrogenase" evidence="11">
    <location>
        <begin position="155"/>
        <end position="445"/>
    </location>
</feature>
<accession>A0A399NQT5</accession>
<dbReference type="InterPro" id="IPR029510">
    <property type="entry name" value="Ald_DH_CS_GLU"/>
</dbReference>
<evidence type="ECO:0000313" key="13">
    <source>
        <dbReference type="Proteomes" id="UP000266298"/>
    </source>
</evidence>
<dbReference type="InterPro" id="IPR002872">
    <property type="entry name" value="Proline_DH_dom"/>
</dbReference>
<feature type="domain" description="Aldehyde dehydrogenase" evidence="10">
    <location>
        <begin position="583"/>
        <end position="995"/>
    </location>
</feature>
<dbReference type="InterPro" id="IPR025703">
    <property type="entry name" value="Bifunct_PutA"/>
</dbReference>
<dbReference type="RefSeq" id="WP_043585215.1">
    <property type="nucleotide sequence ID" value="NZ_QWEC01000174.1"/>
</dbReference>
<dbReference type="InterPro" id="IPR016161">
    <property type="entry name" value="Ald_DH/histidinol_DH"/>
</dbReference>
<feature type="compositionally biased region" description="Low complexity" evidence="9">
    <location>
        <begin position="1"/>
        <end position="18"/>
    </location>
</feature>
<dbReference type="PANTHER" id="PTHR42862:SF1">
    <property type="entry name" value="DELTA-1-PYRROLINE-5-CARBOXYLATE DEHYDROGENASE 2, ISOFORM A-RELATED"/>
    <property type="match status" value="1"/>
</dbReference>
<dbReference type="InterPro" id="IPR016163">
    <property type="entry name" value="Ald_DH_C"/>
</dbReference>
<gene>
    <name evidence="12" type="ORF">DZF96_11010</name>
</gene>